<dbReference type="Pfam" id="PF01965">
    <property type="entry name" value="DJ-1_PfpI"/>
    <property type="match status" value="1"/>
</dbReference>
<sequence>MTYRFYESRIFLEDDRYLNFVKAFDSPEMIIGSISSSTAMLARLGMLKGRKYMSGIPEEYLEELGFEKENWINDRNVVRDGNIITAMGFGFIEFGIEFGRALNLNFHPGWYGVDRKPE</sequence>
<dbReference type="InterPro" id="IPR002818">
    <property type="entry name" value="DJ-1/PfpI"/>
</dbReference>
<reference evidence="2 3" key="1">
    <citation type="submission" date="2021-06" db="EMBL/GenBank/DDBJ databases">
        <authorList>
            <person name="Sun Q."/>
            <person name="Li D."/>
        </authorList>
    </citation>
    <scope>NUCLEOTIDE SEQUENCE [LARGE SCALE GENOMIC DNA]</scope>
    <source>
        <strain evidence="2 3">MSJ-40</strain>
    </source>
</reference>
<feature type="domain" description="DJ-1/PfpI" evidence="1">
    <location>
        <begin position="13"/>
        <end position="94"/>
    </location>
</feature>
<dbReference type="EMBL" id="JAHLPM010000012">
    <property type="protein sequence ID" value="MBU5439196.1"/>
    <property type="molecule type" value="Genomic_DNA"/>
</dbReference>
<gene>
    <name evidence="2" type="ORF">KQI42_14330</name>
</gene>
<evidence type="ECO:0000259" key="1">
    <source>
        <dbReference type="Pfam" id="PF01965"/>
    </source>
</evidence>
<proteinExistence type="predicted"/>
<dbReference type="Proteomes" id="UP000749471">
    <property type="component" value="Unassembled WGS sequence"/>
</dbReference>
<organism evidence="2 3">
    <name type="scientific">Tissierella simiarum</name>
    <dbReference type="NCBI Taxonomy" id="2841534"/>
    <lineage>
        <taxon>Bacteria</taxon>
        <taxon>Bacillati</taxon>
        <taxon>Bacillota</taxon>
        <taxon>Tissierellia</taxon>
        <taxon>Tissierellales</taxon>
        <taxon>Tissierellaceae</taxon>
        <taxon>Tissierella</taxon>
    </lineage>
</organism>
<evidence type="ECO:0000313" key="3">
    <source>
        <dbReference type="Proteomes" id="UP000749471"/>
    </source>
</evidence>
<protein>
    <submittedName>
        <fullName evidence="2">DJ-1/PfpI family protein</fullName>
    </submittedName>
</protein>
<keyword evidence="3" id="KW-1185">Reference proteome</keyword>
<accession>A0ABS6E8M6</accession>
<comment type="caution">
    <text evidence="2">The sequence shown here is derived from an EMBL/GenBank/DDBJ whole genome shotgun (WGS) entry which is preliminary data.</text>
</comment>
<evidence type="ECO:0000313" key="2">
    <source>
        <dbReference type="EMBL" id="MBU5439196.1"/>
    </source>
</evidence>
<name>A0ABS6E8M6_9FIRM</name>